<evidence type="ECO:0000259" key="1">
    <source>
        <dbReference type="Pfam" id="PF24626"/>
    </source>
</evidence>
<feature type="domain" description="Tf2-1-like SH3-like" evidence="1">
    <location>
        <begin position="14"/>
        <end position="60"/>
    </location>
</feature>
<dbReference type="Proteomes" id="UP001146120">
    <property type="component" value="Unassembled WGS sequence"/>
</dbReference>
<gene>
    <name evidence="2" type="ORF">N0F65_004209</name>
</gene>
<reference evidence="2" key="1">
    <citation type="submission" date="2022-11" db="EMBL/GenBank/DDBJ databases">
        <authorList>
            <person name="Morgan W.R."/>
            <person name="Tartar A."/>
        </authorList>
    </citation>
    <scope>NUCLEOTIDE SEQUENCE</scope>
    <source>
        <strain evidence="2">ARSEF 373</strain>
    </source>
</reference>
<name>A0AAV2YIM3_9STRA</name>
<protein>
    <recommendedName>
        <fullName evidence="1">Tf2-1-like SH3-like domain-containing protein</fullName>
    </recommendedName>
</protein>
<comment type="caution">
    <text evidence="2">The sequence shown here is derived from an EMBL/GenBank/DDBJ whole genome shotgun (WGS) entry which is preliminary data.</text>
</comment>
<organism evidence="2 3">
    <name type="scientific">Lagenidium giganteum</name>
    <dbReference type="NCBI Taxonomy" id="4803"/>
    <lineage>
        <taxon>Eukaryota</taxon>
        <taxon>Sar</taxon>
        <taxon>Stramenopiles</taxon>
        <taxon>Oomycota</taxon>
        <taxon>Peronosporomycetes</taxon>
        <taxon>Pythiales</taxon>
        <taxon>Pythiaceae</taxon>
    </lineage>
</organism>
<reference evidence="2" key="2">
    <citation type="journal article" date="2023" name="Microbiol Resour">
        <title>Decontamination and Annotation of the Draft Genome Sequence of the Oomycete Lagenidium giganteum ARSEF 373.</title>
        <authorList>
            <person name="Morgan W.R."/>
            <person name="Tartar A."/>
        </authorList>
    </citation>
    <scope>NUCLEOTIDE SEQUENCE</scope>
    <source>
        <strain evidence="2">ARSEF 373</strain>
    </source>
</reference>
<sequence>MDFITGLPVSDGLTKAKLAARKIGPFQIEHIIIENVAKLILPRNLKRLHSSFNVDLLSHFVESPDRFDSRPIPKAIPVILTDEGEELHLVEKLLKKLLEISTHVPEDARRLGYYE</sequence>
<dbReference type="InterPro" id="IPR056924">
    <property type="entry name" value="SH3_Tf2-1"/>
</dbReference>
<dbReference type="Pfam" id="PF24626">
    <property type="entry name" value="SH3_Tf2-1"/>
    <property type="match status" value="1"/>
</dbReference>
<keyword evidence="3" id="KW-1185">Reference proteome</keyword>
<proteinExistence type="predicted"/>
<evidence type="ECO:0000313" key="2">
    <source>
        <dbReference type="EMBL" id="DAZ93820.1"/>
    </source>
</evidence>
<accession>A0AAV2YIM3</accession>
<dbReference type="AlphaFoldDB" id="A0AAV2YIM3"/>
<dbReference type="EMBL" id="DAKRPA010000289">
    <property type="protein sequence ID" value="DAZ93820.1"/>
    <property type="molecule type" value="Genomic_DNA"/>
</dbReference>
<evidence type="ECO:0000313" key="3">
    <source>
        <dbReference type="Proteomes" id="UP001146120"/>
    </source>
</evidence>